<dbReference type="InParanoid" id="A0A5F9CBM6"/>
<evidence type="ECO:0000313" key="1">
    <source>
        <dbReference type="Ensembl" id="ENSOCUP00000031197.1"/>
    </source>
</evidence>
<dbReference type="SMR" id="A0A5F9CBM6"/>
<dbReference type="EMBL" id="AAGW02029683">
    <property type="status" value="NOT_ANNOTATED_CDS"/>
    <property type="molecule type" value="Genomic_DNA"/>
</dbReference>
<evidence type="ECO:0000313" key="2">
    <source>
        <dbReference type="Proteomes" id="UP000001811"/>
    </source>
</evidence>
<proteinExistence type="predicted"/>
<dbReference type="AlphaFoldDB" id="A0A5F9CBM6"/>
<name>A0A5F9CBM6_RABIT</name>
<dbReference type="SUPFAM" id="SSF69103">
    <property type="entry name" value="Arp2/3 complex 16 kDa subunit ARPC5"/>
    <property type="match status" value="1"/>
</dbReference>
<protein>
    <submittedName>
        <fullName evidence="1">Uncharacterized protein</fullName>
    </submittedName>
</protein>
<sequence>MARNTLSSRFRWVDIHESGENKFVDEQEVVAAVAGEPGPDPSEVDGLLWQGDMLQKLVLCIMNQNIVPWNIILRLNGYCTKLTNVIY</sequence>
<dbReference type="Bgee" id="ENSOCUG00000021731">
    <property type="expression patterns" value="Expressed in liver"/>
</dbReference>
<organism evidence="1 2">
    <name type="scientific">Oryctolagus cuniculus</name>
    <name type="common">Rabbit</name>
    <dbReference type="NCBI Taxonomy" id="9986"/>
    <lineage>
        <taxon>Eukaryota</taxon>
        <taxon>Metazoa</taxon>
        <taxon>Chordata</taxon>
        <taxon>Craniata</taxon>
        <taxon>Vertebrata</taxon>
        <taxon>Euteleostomi</taxon>
        <taxon>Mammalia</taxon>
        <taxon>Eutheria</taxon>
        <taxon>Euarchontoglires</taxon>
        <taxon>Glires</taxon>
        <taxon>Lagomorpha</taxon>
        <taxon>Leporidae</taxon>
        <taxon>Oryctolagus</taxon>
    </lineage>
</organism>
<reference evidence="1" key="2">
    <citation type="submission" date="2025-08" db="UniProtKB">
        <authorList>
            <consortium name="Ensembl"/>
        </authorList>
    </citation>
    <scope>IDENTIFICATION</scope>
    <source>
        <strain evidence="1">Thorbecke</strain>
    </source>
</reference>
<dbReference type="Gene3D" id="1.25.40.190">
    <property type="entry name" value="Actin-related protein 2/3 complex subunit 5"/>
    <property type="match status" value="1"/>
</dbReference>
<dbReference type="GO" id="GO:0030833">
    <property type="term" value="P:regulation of actin filament polymerization"/>
    <property type="evidence" value="ECO:0007669"/>
    <property type="project" value="InterPro"/>
</dbReference>
<dbReference type="GO" id="GO:0005885">
    <property type="term" value="C:Arp2/3 protein complex"/>
    <property type="evidence" value="ECO:0007669"/>
    <property type="project" value="InterPro"/>
</dbReference>
<accession>A0A5F9CBM6</accession>
<dbReference type="GO" id="GO:0034314">
    <property type="term" value="P:Arp2/3 complex-mediated actin nucleation"/>
    <property type="evidence" value="ECO:0007669"/>
    <property type="project" value="InterPro"/>
</dbReference>
<keyword evidence="2" id="KW-1185">Reference proteome</keyword>
<dbReference type="Proteomes" id="UP000001811">
    <property type="component" value="Chromosome 12"/>
</dbReference>
<reference evidence="1 2" key="1">
    <citation type="journal article" date="2011" name="Nature">
        <title>A high-resolution map of human evolutionary constraint using 29 mammals.</title>
        <authorList>
            <person name="Lindblad-Toh K."/>
            <person name="Garber M."/>
            <person name="Zuk O."/>
            <person name="Lin M.F."/>
            <person name="Parker B.J."/>
            <person name="Washietl S."/>
            <person name="Kheradpour P."/>
            <person name="Ernst J."/>
            <person name="Jordan G."/>
            <person name="Mauceli E."/>
            <person name="Ward L.D."/>
            <person name="Lowe C.B."/>
            <person name="Holloway A.K."/>
            <person name="Clamp M."/>
            <person name="Gnerre S."/>
            <person name="Alfoldi J."/>
            <person name="Beal K."/>
            <person name="Chang J."/>
            <person name="Clawson H."/>
            <person name="Cuff J."/>
            <person name="Di Palma F."/>
            <person name="Fitzgerald S."/>
            <person name="Flicek P."/>
            <person name="Guttman M."/>
            <person name="Hubisz M.J."/>
            <person name="Jaffe D.B."/>
            <person name="Jungreis I."/>
            <person name="Kent W.J."/>
            <person name="Kostka D."/>
            <person name="Lara M."/>
            <person name="Martins A.L."/>
            <person name="Massingham T."/>
            <person name="Moltke I."/>
            <person name="Raney B.J."/>
            <person name="Rasmussen M.D."/>
            <person name="Robinson J."/>
            <person name="Stark A."/>
            <person name="Vilella A.J."/>
            <person name="Wen J."/>
            <person name="Xie X."/>
            <person name="Zody M.C."/>
            <person name="Baldwin J."/>
            <person name="Bloom T."/>
            <person name="Chin C.W."/>
            <person name="Heiman D."/>
            <person name="Nicol R."/>
            <person name="Nusbaum C."/>
            <person name="Young S."/>
            <person name="Wilkinson J."/>
            <person name="Worley K.C."/>
            <person name="Kovar C.L."/>
            <person name="Muzny D.M."/>
            <person name="Gibbs R.A."/>
            <person name="Cree A."/>
            <person name="Dihn H.H."/>
            <person name="Fowler G."/>
            <person name="Jhangiani S."/>
            <person name="Joshi V."/>
            <person name="Lee S."/>
            <person name="Lewis L.R."/>
            <person name="Nazareth L.V."/>
            <person name="Okwuonu G."/>
            <person name="Santibanez J."/>
            <person name="Warren W.C."/>
            <person name="Mardis E.R."/>
            <person name="Weinstock G.M."/>
            <person name="Wilson R.K."/>
            <person name="Delehaunty K."/>
            <person name="Dooling D."/>
            <person name="Fronik C."/>
            <person name="Fulton L."/>
            <person name="Fulton B."/>
            <person name="Graves T."/>
            <person name="Minx P."/>
            <person name="Sodergren E."/>
            <person name="Birney E."/>
            <person name="Margulies E.H."/>
            <person name="Herrero J."/>
            <person name="Green E.D."/>
            <person name="Haussler D."/>
            <person name="Siepel A."/>
            <person name="Goldman N."/>
            <person name="Pollard K.S."/>
            <person name="Pedersen J.S."/>
            <person name="Lander E.S."/>
            <person name="Kellis M."/>
        </authorList>
    </citation>
    <scope>NUCLEOTIDE SEQUENCE [LARGE SCALE GENOMIC DNA]</scope>
    <source>
        <strain evidence="1 2">Thorbecke inbred</strain>
    </source>
</reference>
<dbReference type="STRING" id="9986.ENSOCUP00000031197"/>
<dbReference type="GeneTree" id="ENSGT00980000202260"/>
<reference evidence="1" key="3">
    <citation type="submission" date="2025-09" db="UniProtKB">
        <authorList>
            <consortium name="Ensembl"/>
        </authorList>
    </citation>
    <scope>IDENTIFICATION</scope>
    <source>
        <strain evidence="1">Thorbecke</strain>
    </source>
</reference>
<dbReference type="Ensembl" id="ENSOCUT00000031733.2">
    <property type="protein sequence ID" value="ENSOCUP00000031197.1"/>
    <property type="gene ID" value="ENSOCUG00000021731.2"/>
</dbReference>
<dbReference type="InterPro" id="IPR036743">
    <property type="entry name" value="ARPC5_sf"/>
</dbReference>